<sequence length="369" mass="39718">MSDAPRAGKPAMTTPAVIQGRAPRNYGLDILRIVSICGVVAIHVFGRRVGAEPKAGRGWWAAVAIDIGFIWVVPVFVMISGALLLGSRQVVQAPAAFYRKRAARLVPALIFWNAVYLVGVRIWMRHEHLTTGRVLQLLYDSSVFTQLYFLWLILGLYAIAPLLASFMVGKGDRRAMATAGLLLAVTVLAFVVPGILGHFGVSRPIPMNIFTYWLPYVGYFAAGYALRHVRLKGMALAGAALAMAALIVFTVWHFGHGGVLPVADMLVSTSYLGAGVAMTALGVFAVGLSLSEFISVPRRVGTLLVALSNASFGVFLVHLVIFEAIRLHVPAVLGAKSFTAIAMAYLVTLAASFAVSWLASKVPLLRRVF</sequence>
<comment type="caution">
    <text evidence="9">The sequence shown here is derived from an EMBL/GenBank/DDBJ whole genome shotgun (WGS) entry which is preliminary data.</text>
</comment>
<evidence type="ECO:0000256" key="3">
    <source>
        <dbReference type="ARBA" id="ARBA00022475"/>
    </source>
</evidence>
<name>A0A2V5LF03_9MICC</name>
<reference evidence="9 10" key="1">
    <citation type="submission" date="2018-05" db="EMBL/GenBank/DDBJ databases">
        <title>Genetic diversity of glacier-inhabiting Cryobacterium bacteria in China and description of Cryobacterium mengkeensis sp. nov. and Arthrobacter glacialis sp. nov.</title>
        <authorList>
            <person name="Liu Q."/>
            <person name="Xin Y.-H."/>
        </authorList>
    </citation>
    <scope>NUCLEOTIDE SEQUENCE [LARGE SCALE GENOMIC DNA]</scope>
    <source>
        <strain evidence="9 10">LI2</strain>
    </source>
</reference>
<dbReference type="PANTHER" id="PTHR40074">
    <property type="entry name" value="O-ACETYLTRANSFERASE WECH"/>
    <property type="match status" value="1"/>
</dbReference>
<comment type="subcellular location">
    <subcellularLocation>
        <location evidence="1">Cell membrane</location>
        <topology evidence="1">Multi-pass membrane protein</topology>
    </subcellularLocation>
</comment>
<accession>A0A2V5LF03</accession>
<dbReference type="GO" id="GO:0005886">
    <property type="term" value="C:plasma membrane"/>
    <property type="evidence" value="ECO:0007669"/>
    <property type="project" value="UniProtKB-SubCell"/>
</dbReference>
<feature type="transmembrane region" description="Helical" evidence="7">
    <location>
        <begin position="272"/>
        <end position="291"/>
    </location>
</feature>
<gene>
    <name evidence="9" type="ORF">CVV68_02155</name>
</gene>
<dbReference type="GO" id="GO:0016413">
    <property type="term" value="F:O-acetyltransferase activity"/>
    <property type="evidence" value="ECO:0007669"/>
    <property type="project" value="TreeGrafter"/>
</dbReference>
<feature type="transmembrane region" description="Helical" evidence="7">
    <location>
        <begin position="144"/>
        <end position="168"/>
    </location>
</feature>
<feature type="transmembrane region" description="Helical" evidence="7">
    <location>
        <begin position="303"/>
        <end position="325"/>
    </location>
</feature>
<dbReference type="Pfam" id="PF01757">
    <property type="entry name" value="Acyl_transf_3"/>
    <property type="match status" value="1"/>
</dbReference>
<keyword evidence="4 7" id="KW-0812">Transmembrane</keyword>
<feature type="transmembrane region" description="Helical" evidence="7">
    <location>
        <begin position="205"/>
        <end position="226"/>
    </location>
</feature>
<dbReference type="AlphaFoldDB" id="A0A2V5LF03"/>
<dbReference type="Proteomes" id="UP000247832">
    <property type="component" value="Unassembled WGS sequence"/>
</dbReference>
<evidence type="ECO:0000256" key="2">
    <source>
        <dbReference type="ARBA" id="ARBA00007400"/>
    </source>
</evidence>
<feature type="transmembrane region" description="Helical" evidence="7">
    <location>
        <begin position="30"/>
        <end position="46"/>
    </location>
</feature>
<organism evidence="9 10">
    <name type="scientific">Arthrobacter livingstonensis</name>
    <dbReference type="NCBI Taxonomy" id="670078"/>
    <lineage>
        <taxon>Bacteria</taxon>
        <taxon>Bacillati</taxon>
        <taxon>Actinomycetota</taxon>
        <taxon>Actinomycetes</taxon>
        <taxon>Micrococcales</taxon>
        <taxon>Micrococcaceae</taxon>
        <taxon>Arthrobacter</taxon>
    </lineage>
</organism>
<keyword evidence="10" id="KW-1185">Reference proteome</keyword>
<dbReference type="GO" id="GO:0009246">
    <property type="term" value="P:enterobacterial common antigen biosynthetic process"/>
    <property type="evidence" value="ECO:0007669"/>
    <property type="project" value="TreeGrafter"/>
</dbReference>
<evidence type="ECO:0000256" key="1">
    <source>
        <dbReference type="ARBA" id="ARBA00004651"/>
    </source>
</evidence>
<dbReference type="EMBL" id="QJVD01000002">
    <property type="protein sequence ID" value="PYI69234.1"/>
    <property type="molecule type" value="Genomic_DNA"/>
</dbReference>
<keyword evidence="5 7" id="KW-1133">Transmembrane helix</keyword>
<dbReference type="OrthoDB" id="1072135at2"/>
<dbReference type="PANTHER" id="PTHR40074:SF2">
    <property type="entry name" value="O-ACETYLTRANSFERASE WECH"/>
    <property type="match status" value="1"/>
</dbReference>
<proteinExistence type="inferred from homology"/>
<keyword evidence="6 7" id="KW-0472">Membrane</keyword>
<feature type="transmembrane region" description="Helical" evidence="7">
    <location>
        <begin position="337"/>
        <end position="359"/>
    </location>
</feature>
<feature type="transmembrane region" description="Helical" evidence="7">
    <location>
        <begin position="58"/>
        <end position="85"/>
    </location>
</feature>
<feature type="domain" description="Acyltransferase 3" evidence="8">
    <location>
        <begin position="25"/>
        <end position="357"/>
    </location>
</feature>
<evidence type="ECO:0000313" key="9">
    <source>
        <dbReference type="EMBL" id="PYI69234.1"/>
    </source>
</evidence>
<evidence type="ECO:0000256" key="5">
    <source>
        <dbReference type="ARBA" id="ARBA00022989"/>
    </source>
</evidence>
<evidence type="ECO:0000313" key="10">
    <source>
        <dbReference type="Proteomes" id="UP000247832"/>
    </source>
</evidence>
<feature type="transmembrane region" description="Helical" evidence="7">
    <location>
        <begin position="233"/>
        <end position="252"/>
    </location>
</feature>
<dbReference type="InterPro" id="IPR002656">
    <property type="entry name" value="Acyl_transf_3_dom"/>
</dbReference>
<feature type="transmembrane region" description="Helical" evidence="7">
    <location>
        <begin position="105"/>
        <end position="124"/>
    </location>
</feature>
<evidence type="ECO:0000256" key="7">
    <source>
        <dbReference type="SAM" id="Phobius"/>
    </source>
</evidence>
<evidence type="ECO:0000256" key="4">
    <source>
        <dbReference type="ARBA" id="ARBA00022692"/>
    </source>
</evidence>
<keyword evidence="3" id="KW-1003">Cell membrane</keyword>
<protein>
    <recommendedName>
        <fullName evidence="8">Acyltransferase 3 domain-containing protein</fullName>
    </recommendedName>
</protein>
<comment type="similarity">
    <text evidence="2">Belongs to the acyltransferase 3 family.</text>
</comment>
<feature type="transmembrane region" description="Helical" evidence="7">
    <location>
        <begin position="180"/>
        <end position="199"/>
    </location>
</feature>
<evidence type="ECO:0000256" key="6">
    <source>
        <dbReference type="ARBA" id="ARBA00023136"/>
    </source>
</evidence>
<evidence type="ECO:0000259" key="8">
    <source>
        <dbReference type="Pfam" id="PF01757"/>
    </source>
</evidence>